<protein>
    <submittedName>
        <fullName evidence="2">Uncharacterized protein</fullName>
    </submittedName>
</protein>
<organism evidence="2 3">
    <name type="scientific">Paracerasibacillus soli</name>
    <dbReference type="NCBI Taxonomy" id="480284"/>
    <lineage>
        <taxon>Bacteria</taxon>
        <taxon>Bacillati</taxon>
        <taxon>Bacillota</taxon>
        <taxon>Bacilli</taxon>
        <taxon>Bacillales</taxon>
        <taxon>Bacillaceae</taxon>
        <taxon>Paracerasibacillus</taxon>
    </lineage>
</organism>
<feature type="region of interest" description="Disordered" evidence="1">
    <location>
        <begin position="151"/>
        <end position="183"/>
    </location>
</feature>
<comment type="caution">
    <text evidence="2">The sequence shown here is derived from an EMBL/GenBank/DDBJ whole genome shotgun (WGS) entry which is preliminary data.</text>
</comment>
<evidence type="ECO:0000313" key="2">
    <source>
        <dbReference type="EMBL" id="MDY0410348.1"/>
    </source>
</evidence>
<sequence>MYSTAEFLLPFALDTGTLPTGPPIGPVITAIAALGLRADVRPVEGQINTEVTVLKDAVMVFGTLPVDVTVTATTPVPGVLPLNFRVLLYFQEIVECPGACPTDQVVMSRSVIEKDVNQPLIGPGTTPVINLLIYKAVIRTQVTVTRVGMEGNRKHHHQHHHSQDSNQHCNPRQSDTINSPLRY</sequence>
<dbReference type="RefSeq" id="WP_320381226.1">
    <property type="nucleotide sequence ID" value="NZ_JAWDIQ010000003.1"/>
</dbReference>
<reference evidence="2 3" key="1">
    <citation type="submission" date="2023-10" db="EMBL/GenBank/DDBJ databases">
        <title>Virgibacillus soli CC-YMP-6 genome.</title>
        <authorList>
            <person name="Miliotis G."/>
            <person name="Sengupta P."/>
            <person name="Hameed A."/>
            <person name="Chuvochina M."/>
            <person name="Mcdonagh F."/>
            <person name="Simpson A.C."/>
            <person name="Singh N.K."/>
            <person name="Rekha P.D."/>
            <person name="Raman K."/>
            <person name="Hugenholtz P."/>
            <person name="Venkateswaran K."/>
        </authorList>
    </citation>
    <scope>NUCLEOTIDE SEQUENCE [LARGE SCALE GENOMIC DNA]</scope>
    <source>
        <strain evidence="2 3">CC-YMP-6</strain>
    </source>
</reference>
<name>A0ABU5CY48_9BACI</name>
<proteinExistence type="predicted"/>
<dbReference type="Proteomes" id="UP001275315">
    <property type="component" value="Unassembled WGS sequence"/>
</dbReference>
<gene>
    <name evidence="2" type="ORF">RWD45_19600</name>
</gene>
<keyword evidence="3" id="KW-1185">Reference proteome</keyword>
<evidence type="ECO:0000313" key="3">
    <source>
        <dbReference type="Proteomes" id="UP001275315"/>
    </source>
</evidence>
<evidence type="ECO:0000256" key="1">
    <source>
        <dbReference type="SAM" id="MobiDB-lite"/>
    </source>
</evidence>
<accession>A0ABU5CY48</accession>
<feature type="compositionally biased region" description="Polar residues" evidence="1">
    <location>
        <begin position="169"/>
        <end position="183"/>
    </location>
</feature>
<dbReference type="EMBL" id="JAWDIQ010000003">
    <property type="protein sequence ID" value="MDY0410348.1"/>
    <property type="molecule type" value="Genomic_DNA"/>
</dbReference>